<reference evidence="1 2" key="1">
    <citation type="submission" date="2024-04" db="EMBL/GenBank/DDBJ databases">
        <title>Complete genome sequence of Fusarium acuminatum.</title>
        <authorList>
            <person name="Lan B."/>
        </authorList>
    </citation>
    <scope>NUCLEOTIDE SEQUENCE [LARGE SCALE GENOMIC DNA]</scope>
    <source>
        <strain evidence="1">1A</strain>
    </source>
</reference>
<dbReference type="Proteomes" id="UP001489902">
    <property type="component" value="Chromosome 1"/>
</dbReference>
<sequence>MIPHHHGHQAYEDIIYDFGHHFTECIGTGRVLFEYPSKAGTKSLYLRDKDTNKTCALTCRHVVFGNSDANTQYQHDGTHVRTVIQAGQVAFDELKEEFEEKYAAYTKAVCLRNLPVRKAQENNTLHPQSHKEERAEISPFKSVFGERYGQKDRIIGHIEFSLPIALVETASRERLRDWALIELHQDEYPSPPSSLKNKLPIASYLRRLISVAQLLRFRTIGPKITLTTELIPEAELNESRITLVKHGAKTGFTKGVSTGIESITRQPLLRGSHFVSRECCIVAEEDSPFSKVGDSGPYVFDTSGRLGAMITAGLTGNRDIVLSVRKTPAMQSCGMGLGHEHSKNFVTVLCKRD</sequence>
<proteinExistence type="predicted"/>
<organism evidence="1 2">
    <name type="scientific">Fusarium acuminatum</name>
    <dbReference type="NCBI Taxonomy" id="5515"/>
    <lineage>
        <taxon>Eukaryota</taxon>
        <taxon>Fungi</taxon>
        <taxon>Dikarya</taxon>
        <taxon>Ascomycota</taxon>
        <taxon>Pezizomycotina</taxon>
        <taxon>Sordariomycetes</taxon>
        <taxon>Hypocreomycetidae</taxon>
        <taxon>Hypocreales</taxon>
        <taxon>Nectriaceae</taxon>
        <taxon>Fusarium</taxon>
        <taxon>Fusarium tricinctum species complex</taxon>
    </lineage>
</organism>
<accession>A0ABZ2WMU3</accession>
<protein>
    <submittedName>
        <fullName evidence="1">Uncharacterized protein</fullName>
    </submittedName>
</protein>
<evidence type="ECO:0000313" key="1">
    <source>
        <dbReference type="EMBL" id="WZH41964.1"/>
    </source>
</evidence>
<name>A0ABZ2WMU3_9HYPO</name>
<evidence type="ECO:0000313" key="2">
    <source>
        <dbReference type="Proteomes" id="UP001489902"/>
    </source>
</evidence>
<dbReference type="EMBL" id="CP151260">
    <property type="protein sequence ID" value="WZH41964.1"/>
    <property type="molecule type" value="Genomic_DNA"/>
</dbReference>
<gene>
    <name evidence="1" type="ORF">QYS62_002931</name>
</gene>
<keyword evidence="2" id="KW-1185">Reference proteome</keyword>